<evidence type="ECO:0000259" key="2">
    <source>
        <dbReference type="PROSITE" id="PS50097"/>
    </source>
</evidence>
<protein>
    <submittedName>
        <fullName evidence="3">BPM1 protein</fullName>
    </submittedName>
</protein>
<feature type="compositionally biased region" description="Basic and acidic residues" evidence="1">
    <location>
        <begin position="15"/>
        <end position="32"/>
    </location>
</feature>
<organism evidence="3 4">
    <name type="scientific">Symbiodinium necroappetens</name>
    <dbReference type="NCBI Taxonomy" id="1628268"/>
    <lineage>
        <taxon>Eukaryota</taxon>
        <taxon>Sar</taxon>
        <taxon>Alveolata</taxon>
        <taxon>Dinophyceae</taxon>
        <taxon>Suessiales</taxon>
        <taxon>Symbiodiniaceae</taxon>
        <taxon>Symbiodinium</taxon>
    </lineage>
</organism>
<dbReference type="SUPFAM" id="SSF54695">
    <property type="entry name" value="POZ domain"/>
    <property type="match status" value="1"/>
</dbReference>
<feature type="region of interest" description="Disordered" evidence="1">
    <location>
        <begin position="1"/>
        <end position="38"/>
    </location>
</feature>
<evidence type="ECO:0000313" key="3">
    <source>
        <dbReference type="EMBL" id="CAE7379157.1"/>
    </source>
</evidence>
<dbReference type="AlphaFoldDB" id="A0A812Q151"/>
<dbReference type="InterPro" id="IPR011333">
    <property type="entry name" value="SKP1/BTB/POZ_sf"/>
</dbReference>
<evidence type="ECO:0000313" key="4">
    <source>
        <dbReference type="Proteomes" id="UP000601435"/>
    </source>
</evidence>
<dbReference type="Pfam" id="PF00651">
    <property type="entry name" value="BTB"/>
    <property type="match status" value="1"/>
</dbReference>
<gene>
    <name evidence="3" type="primary">BPM1</name>
    <name evidence="3" type="ORF">SNEC2469_LOCUS10244</name>
</gene>
<dbReference type="CDD" id="cd00121">
    <property type="entry name" value="MATH"/>
    <property type="match status" value="1"/>
</dbReference>
<dbReference type="Proteomes" id="UP000601435">
    <property type="component" value="Unassembled WGS sequence"/>
</dbReference>
<keyword evidence="4" id="KW-1185">Reference proteome</keyword>
<dbReference type="InterPro" id="IPR000210">
    <property type="entry name" value="BTB/POZ_dom"/>
</dbReference>
<dbReference type="EMBL" id="CAJNJA010016359">
    <property type="protein sequence ID" value="CAE7379157.1"/>
    <property type="molecule type" value="Genomic_DNA"/>
</dbReference>
<dbReference type="PANTHER" id="PTHR24413">
    <property type="entry name" value="SPECKLE-TYPE POZ PROTEIN"/>
    <property type="match status" value="1"/>
</dbReference>
<dbReference type="InterPro" id="IPR002083">
    <property type="entry name" value="MATH/TRAF_dom"/>
</dbReference>
<sequence length="491" mass="55531">MAAAMTAEELEAEIEATRRQVEAEEARRRELEAETAQAAKRQRLRMELDDMRQILACGQRGNAQEAERRRSFDEDRIDWWRCSGGGVPRHPKQPVMRARGGNSTDCAEDVARGEYVWRITGFSWLKCVLKQGGDTNLRSMPFELGHETFVFCYNPWAGELCEGHHGSLAVWLETEDSIALRRRIYIKARSGEFVQWGETSDFVHFEEDEVAERAYGPDVHSPGHPPTSLGIFGLSHEELLQSEWVVDDTLTAKFELEVRPDQLPKCQRLSFAVEVPETTMSQDTQALLEEGTCSDVEIVVQGEVIHAHSQILSARSEVFRKQLTSGMQEEVSKVIRIEDCDAVTFRAFLQFLYTDSLPDVKKLVADSSTASGSLESGVSLSQTQALLQVSHKYQVMRLQRWCEWKLYQQITTSEVCNILRQAHLIQARQLEKACLEFMKTNMSQVLKLPAYAELIKKWPQIGLKVSLFSAGVPETEATPAMLAFTTPPDGE</sequence>
<dbReference type="SUPFAM" id="SSF49599">
    <property type="entry name" value="TRAF domain-like"/>
    <property type="match status" value="1"/>
</dbReference>
<dbReference type="SMART" id="SM00225">
    <property type="entry name" value="BTB"/>
    <property type="match status" value="1"/>
</dbReference>
<dbReference type="GO" id="GO:0030163">
    <property type="term" value="P:protein catabolic process"/>
    <property type="evidence" value="ECO:0007669"/>
    <property type="project" value="UniProtKB-ARBA"/>
</dbReference>
<proteinExistence type="predicted"/>
<dbReference type="OrthoDB" id="6359816at2759"/>
<evidence type="ECO:0000256" key="1">
    <source>
        <dbReference type="SAM" id="MobiDB-lite"/>
    </source>
</evidence>
<feature type="domain" description="BTB" evidence="2">
    <location>
        <begin position="294"/>
        <end position="361"/>
    </location>
</feature>
<reference evidence="3" key="1">
    <citation type="submission" date="2021-02" db="EMBL/GenBank/DDBJ databases">
        <authorList>
            <person name="Dougan E. K."/>
            <person name="Rhodes N."/>
            <person name="Thang M."/>
            <person name="Chan C."/>
        </authorList>
    </citation>
    <scope>NUCLEOTIDE SEQUENCE</scope>
</reference>
<name>A0A812Q151_9DINO</name>
<dbReference type="PROSITE" id="PS50097">
    <property type="entry name" value="BTB"/>
    <property type="match status" value="1"/>
</dbReference>
<accession>A0A812Q151</accession>
<dbReference type="Gene3D" id="3.30.710.10">
    <property type="entry name" value="Potassium Channel Kv1.1, Chain A"/>
    <property type="match status" value="1"/>
</dbReference>
<comment type="caution">
    <text evidence="3">The sequence shown here is derived from an EMBL/GenBank/DDBJ whole genome shotgun (WGS) entry which is preliminary data.</text>
</comment>